<gene>
    <name evidence="1" type="ORF">C2R92_02040</name>
</gene>
<dbReference type="AlphaFoldDB" id="A0A2T6SVV5"/>
<dbReference type="EMBL" id="QBQB01000091">
    <property type="protein sequence ID" value="PUD41934.1"/>
    <property type="molecule type" value="Genomic_DNA"/>
</dbReference>
<dbReference type="RefSeq" id="WP_097702421.1">
    <property type="nucleotide sequence ID" value="NZ_MBHK01000001.1"/>
</dbReference>
<protein>
    <submittedName>
        <fullName evidence="1">Transcriptional regulator</fullName>
    </submittedName>
</protein>
<dbReference type="Proteomes" id="UP000244660">
    <property type="component" value="Unassembled WGS sequence"/>
</dbReference>
<sequence length="41" mass="4916">MIAWSFLKRGFVVATPHFNRFYYQKSTLPCVVKVQRHAIFK</sequence>
<organism evidence="1 2">
    <name type="scientific">Helicobacter pylori</name>
    <name type="common">Campylobacter pylori</name>
    <dbReference type="NCBI Taxonomy" id="210"/>
    <lineage>
        <taxon>Bacteria</taxon>
        <taxon>Pseudomonadati</taxon>
        <taxon>Campylobacterota</taxon>
        <taxon>Epsilonproteobacteria</taxon>
        <taxon>Campylobacterales</taxon>
        <taxon>Helicobacteraceae</taxon>
        <taxon>Helicobacter</taxon>
    </lineage>
</organism>
<evidence type="ECO:0000313" key="2">
    <source>
        <dbReference type="Proteomes" id="UP000244660"/>
    </source>
</evidence>
<proteinExistence type="predicted"/>
<evidence type="ECO:0000313" key="1">
    <source>
        <dbReference type="EMBL" id="PUD41934.1"/>
    </source>
</evidence>
<name>A0A2T6SVV5_HELPX</name>
<accession>A0A2T6SVV5</accession>
<comment type="caution">
    <text evidence="1">The sequence shown here is derived from an EMBL/GenBank/DDBJ whole genome shotgun (WGS) entry which is preliminary data.</text>
</comment>
<reference evidence="1 2" key="1">
    <citation type="submission" date="2018-01" db="EMBL/GenBank/DDBJ databases">
        <title>Helicobacter pylori genome-wide association study shows promise for predicting gastric cancer risk.</title>
        <authorList>
            <person name="Berthenet E."/>
            <person name="Yahara K."/>
            <person name="Thorell K."/>
            <person name="Pascoe B."/>
            <person name="Meric G."/>
            <person name="Mikhail J.M."/>
            <person name="Engstrand L."/>
            <person name="Enroth H."/>
            <person name="Burette A."/>
            <person name="Megraud F."/>
            <person name="Atherton J."/>
            <person name="Smith S."/>
            <person name="Wilkinson T.S."/>
            <person name="Hitchings M.D."/>
            <person name="Falush D."/>
            <person name="Sheppard S.K."/>
        </authorList>
    </citation>
    <scope>NUCLEOTIDE SEQUENCE [LARGE SCALE GENOMIC DNA]</scope>
    <source>
        <strain evidence="1 2">462</strain>
    </source>
</reference>